<accession>A0A1G8V6J3</accession>
<dbReference type="CDD" id="cd04666">
    <property type="entry name" value="NUDIX_DIPP2_like_Nudt4"/>
    <property type="match status" value="1"/>
</dbReference>
<evidence type="ECO:0000256" key="1">
    <source>
        <dbReference type="ARBA" id="ARBA00001946"/>
    </source>
</evidence>
<dbReference type="GO" id="GO:0016462">
    <property type="term" value="F:pyrophosphatase activity"/>
    <property type="evidence" value="ECO:0007669"/>
    <property type="project" value="InterPro"/>
</dbReference>
<comment type="cofactor">
    <cofactor evidence="1">
        <name>Mg(2+)</name>
        <dbReference type="ChEBI" id="CHEBI:18420"/>
    </cofactor>
</comment>
<dbReference type="Gene3D" id="3.90.79.10">
    <property type="entry name" value="Nucleoside Triphosphate Pyrophosphohydrolase"/>
    <property type="match status" value="1"/>
</dbReference>
<name>A0A1G8V6J3_9RHOB</name>
<evidence type="ECO:0000256" key="4">
    <source>
        <dbReference type="ARBA" id="ARBA00022842"/>
    </source>
</evidence>
<dbReference type="GO" id="GO:0005737">
    <property type="term" value="C:cytoplasm"/>
    <property type="evidence" value="ECO:0007669"/>
    <property type="project" value="TreeGrafter"/>
</dbReference>
<evidence type="ECO:0000259" key="5">
    <source>
        <dbReference type="PROSITE" id="PS51462"/>
    </source>
</evidence>
<dbReference type="AlphaFoldDB" id="A0A1G8V6J3"/>
<keyword evidence="7" id="KW-1185">Reference proteome</keyword>
<dbReference type="InterPro" id="IPR015797">
    <property type="entry name" value="NUDIX_hydrolase-like_dom_sf"/>
</dbReference>
<proteinExistence type="predicted"/>
<dbReference type="InterPro" id="IPR047198">
    <property type="entry name" value="DDP-like_NUDIX"/>
</dbReference>
<dbReference type="PROSITE" id="PS51462">
    <property type="entry name" value="NUDIX"/>
    <property type="match status" value="1"/>
</dbReference>
<dbReference type="SUPFAM" id="SSF55811">
    <property type="entry name" value="Nudix"/>
    <property type="match status" value="1"/>
</dbReference>
<dbReference type="STRING" id="571298.SAMN04488026_102093"/>
<gene>
    <name evidence="6" type="ORF">SAMN04488026_102093</name>
</gene>
<protein>
    <submittedName>
        <fullName evidence="6">8-oxo-dGTP pyrophosphatase MutT, NUDIX family</fullName>
    </submittedName>
</protein>
<dbReference type="PANTHER" id="PTHR12629">
    <property type="entry name" value="DIPHOSPHOINOSITOL POLYPHOSPHATE PHOSPHOHYDROLASE"/>
    <property type="match status" value="1"/>
</dbReference>
<dbReference type="PANTHER" id="PTHR12629:SF0">
    <property type="entry name" value="DIPHOSPHOINOSITOL-POLYPHOSPHATE DIPHOSPHATASE"/>
    <property type="match status" value="1"/>
</dbReference>
<evidence type="ECO:0000256" key="3">
    <source>
        <dbReference type="ARBA" id="ARBA00022801"/>
    </source>
</evidence>
<dbReference type="Proteomes" id="UP000199382">
    <property type="component" value="Unassembled WGS sequence"/>
</dbReference>
<evidence type="ECO:0000313" key="6">
    <source>
        <dbReference type="EMBL" id="SDJ61671.1"/>
    </source>
</evidence>
<dbReference type="Pfam" id="PF00293">
    <property type="entry name" value="NUDIX"/>
    <property type="match status" value="1"/>
</dbReference>
<keyword evidence="4" id="KW-0460">Magnesium</keyword>
<reference evidence="6 7" key="1">
    <citation type="submission" date="2016-10" db="EMBL/GenBank/DDBJ databases">
        <authorList>
            <person name="de Groot N.N."/>
        </authorList>
    </citation>
    <scope>NUCLEOTIDE SEQUENCE [LARGE SCALE GENOMIC DNA]</scope>
    <source>
        <strain evidence="6 7">DSM 25294</strain>
    </source>
</reference>
<sequence>MQENFKLPKGLTADKDVRTQYGALCYRVVNGKPQVLLITSRTSRRWIIPKGWPMRNVTPDGAAKIEAWEEAGVRGKAEQDCIGYFSYIKVAEAKGEKDLPCVVCVFPVKVKSLAKDFPECNQRRRKWFSPKQASKKVAEPELRAILRNFDPGKAR</sequence>
<keyword evidence="2" id="KW-0479">Metal-binding</keyword>
<feature type="domain" description="Nudix hydrolase" evidence="5">
    <location>
        <begin position="18"/>
        <end position="150"/>
    </location>
</feature>
<dbReference type="InterPro" id="IPR000086">
    <property type="entry name" value="NUDIX_hydrolase_dom"/>
</dbReference>
<organism evidence="6 7">
    <name type="scientific">Aliiruegeria lutimaris</name>
    <dbReference type="NCBI Taxonomy" id="571298"/>
    <lineage>
        <taxon>Bacteria</taxon>
        <taxon>Pseudomonadati</taxon>
        <taxon>Pseudomonadota</taxon>
        <taxon>Alphaproteobacteria</taxon>
        <taxon>Rhodobacterales</taxon>
        <taxon>Roseobacteraceae</taxon>
        <taxon>Aliiruegeria</taxon>
    </lineage>
</organism>
<evidence type="ECO:0000256" key="2">
    <source>
        <dbReference type="ARBA" id="ARBA00022723"/>
    </source>
</evidence>
<evidence type="ECO:0000313" key="7">
    <source>
        <dbReference type="Proteomes" id="UP000199382"/>
    </source>
</evidence>
<dbReference type="GO" id="GO:0046872">
    <property type="term" value="F:metal ion binding"/>
    <property type="evidence" value="ECO:0007669"/>
    <property type="project" value="UniProtKB-KW"/>
</dbReference>
<dbReference type="OrthoDB" id="7066910at2"/>
<keyword evidence="3" id="KW-0378">Hydrolase</keyword>
<dbReference type="RefSeq" id="WP_093155682.1">
    <property type="nucleotide sequence ID" value="NZ_FNEK01000020.1"/>
</dbReference>
<dbReference type="EMBL" id="FNEK01000020">
    <property type="protein sequence ID" value="SDJ61671.1"/>
    <property type="molecule type" value="Genomic_DNA"/>
</dbReference>